<evidence type="ECO:0000313" key="2">
    <source>
        <dbReference type="Proteomes" id="UP001314205"/>
    </source>
</evidence>
<dbReference type="Proteomes" id="UP001314205">
    <property type="component" value="Unassembled WGS sequence"/>
</dbReference>
<dbReference type="EMBL" id="CAVLGL010000001">
    <property type="protein sequence ID" value="CAK1578604.1"/>
    <property type="molecule type" value="Genomic_DNA"/>
</dbReference>
<accession>A0AAV1K9V6</accession>
<organism evidence="1 2">
    <name type="scientific">Parnassius mnemosyne</name>
    <name type="common">clouded apollo</name>
    <dbReference type="NCBI Taxonomy" id="213953"/>
    <lineage>
        <taxon>Eukaryota</taxon>
        <taxon>Metazoa</taxon>
        <taxon>Ecdysozoa</taxon>
        <taxon>Arthropoda</taxon>
        <taxon>Hexapoda</taxon>
        <taxon>Insecta</taxon>
        <taxon>Pterygota</taxon>
        <taxon>Neoptera</taxon>
        <taxon>Endopterygota</taxon>
        <taxon>Lepidoptera</taxon>
        <taxon>Glossata</taxon>
        <taxon>Ditrysia</taxon>
        <taxon>Papilionoidea</taxon>
        <taxon>Papilionidae</taxon>
        <taxon>Parnassiinae</taxon>
        <taxon>Parnassini</taxon>
        <taxon>Parnassius</taxon>
        <taxon>Driopa</taxon>
    </lineage>
</organism>
<name>A0AAV1K9V6_9NEOP</name>
<dbReference type="AlphaFoldDB" id="A0AAV1K9V6"/>
<proteinExistence type="predicted"/>
<reference evidence="1 2" key="1">
    <citation type="submission" date="2023-11" db="EMBL/GenBank/DDBJ databases">
        <authorList>
            <person name="Hedman E."/>
            <person name="Englund M."/>
            <person name="Stromberg M."/>
            <person name="Nyberg Akerstrom W."/>
            <person name="Nylinder S."/>
            <person name="Jareborg N."/>
            <person name="Kallberg Y."/>
            <person name="Kronander E."/>
        </authorList>
    </citation>
    <scope>NUCLEOTIDE SEQUENCE [LARGE SCALE GENOMIC DNA]</scope>
</reference>
<keyword evidence="2" id="KW-1185">Reference proteome</keyword>
<sequence>MLQCLKCASAIVKNEQYYIVGDMGPEIITILENLGQLMDENEPICSQCFANILQELSVGTNPENDLQRPNANSISILCVWCQRRLGSGRCHSVSDGPERYFISERISPRQIPEGAVVCYLCWTEAQQTLRRQGVSYVPSPNTIVCVWCLRSLANTRRHSIPDGPERNEIIARIHPREIPPGGFVCYACWVAACRNVQRAANIEEGWQNPGPSYQHYGADCVWCKMSLFQRQVRILRDGPERDIVAERIYPNELPEHALVCVDCWARAQEYVNSSEGSVVQPAGTPNPWINLADDYKHTSNSSRRCFVPFCTNPERLSVPDFLRKRILQSTKIYVTENCRICAKHRNTYNWEFLKENEFSSTFTQAEIKSMLNLSLCPDSTNN</sequence>
<gene>
    <name evidence="1" type="ORF">PARMNEM_LOCUS660</name>
</gene>
<comment type="caution">
    <text evidence="1">The sequence shown here is derived from an EMBL/GenBank/DDBJ whole genome shotgun (WGS) entry which is preliminary data.</text>
</comment>
<evidence type="ECO:0000313" key="1">
    <source>
        <dbReference type="EMBL" id="CAK1578604.1"/>
    </source>
</evidence>
<protein>
    <submittedName>
        <fullName evidence="1">Uncharacterized protein</fullName>
    </submittedName>
</protein>